<dbReference type="EMBL" id="SRMA01025762">
    <property type="protein sequence ID" value="TRY91237.1"/>
    <property type="molecule type" value="Genomic_DNA"/>
</dbReference>
<dbReference type="AlphaFoldDB" id="A0A553QMT0"/>
<evidence type="ECO:0000313" key="3">
    <source>
        <dbReference type="Proteomes" id="UP000316079"/>
    </source>
</evidence>
<dbReference type="OrthoDB" id="8927399at2759"/>
<reference evidence="2 3" key="1">
    <citation type="journal article" date="2019" name="Sci. Data">
        <title>Hybrid genome assembly and annotation of Danionella translucida.</title>
        <authorList>
            <person name="Kadobianskyi M."/>
            <person name="Schulze L."/>
            <person name="Schuelke M."/>
            <person name="Judkewitz B."/>
        </authorList>
    </citation>
    <scope>NUCLEOTIDE SEQUENCE [LARGE SCALE GENOMIC DNA]</scope>
    <source>
        <strain evidence="2 3">Bolton</strain>
    </source>
</reference>
<accession>A0A553QMT0</accession>
<sequence length="97" mass="10703">MRQMTGNMQKVILMLLLITLLNHTAAFSMEPLQKTSVLAQSSDSQQSQNMTLGDSKAVRFRNLGFRLKRANSANTKKPARFCAGCFSVIGDPTRPGK</sequence>
<dbReference type="Proteomes" id="UP000316079">
    <property type="component" value="Unassembled WGS sequence"/>
</dbReference>
<protein>
    <submittedName>
        <fullName evidence="2">Uncharacterized protein</fullName>
    </submittedName>
</protein>
<evidence type="ECO:0000256" key="1">
    <source>
        <dbReference type="SAM" id="SignalP"/>
    </source>
</evidence>
<keyword evidence="3" id="KW-1185">Reference proteome</keyword>
<comment type="caution">
    <text evidence="2">The sequence shown here is derived from an EMBL/GenBank/DDBJ whole genome shotgun (WGS) entry which is preliminary data.</text>
</comment>
<feature type="chain" id="PRO_5021713371" evidence="1">
    <location>
        <begin position="27"/>
        <end position="97"/>
    </location>
</feature>
<organism evidence="2 3">
    <name type="scientific">Danionella cerebrum</name>
    <dbReference type="NCBI Taxonomy" id="2873325"/>
    <lineage>
        <taxon>Eukaryota</taxon>
        <taxon>Metazoa</taxon>
        <taxon>Chordata</taxon>
        <taxon>Craniata</taxon>
        <taxon>Vertebrata</taxon>
        <taxon>Euteleostomi</taxon>
        <taxon>Actinopterygii</taxon>
        <taxon>Neopterygii</taxon>
        <taxon>Teleostei</taxon>
        <taxon>Ostariophysi</taxon>
        <taxon>Cypriniformes</taxon>
        <taxon>Danionidae</taxon>
        <taxon>Danioninae</taxon>
        <taxon>Danionella</taxon>
    </lineage>
</organism>
<proteinExistence type="predicted"/>
<evidence type="ECO:0000313" key="2">
    <source>
        <dbReference type="EMBL" id="TRY91237.1"/>
    </source>
</evidence>
<keyword evidence="1" id="KW-0732">Signal</keyword>
<gene>
    <name evidence="2" type="ORF">DNTS_035569</name>
</gene>
<name>A0A553QMT0_9TELE</name>
<feature type="signal peptide" evidence="1">
    <location>
        <begin position="1"/>
        <end position="26"/>
    </location>
</feature>